<dbReference type="RefSeq" id="WP_338228046.1">
    <property type="nucleotide sequence ID" value="NZ_BTPE01000004.1"/>
</dbReference>
<protein>
    <recommendedName>
        <fullName evidence="3">Carboxypeptidase regulatory-like domain-containing protein</fullName>
    </recommendedName>
</protein>
<dbReference type="PROSITE" id="PS51257">
    <property type="entry name" value="PROKAR_LIPOPROTEIN"/>
    <property type="match status" value="1"/>
</dbReference>
<evidence type="ECO:0000313" key="2">
    <source>
        <dbReference type="Proteomes" id="UP001307705"/>
    </source>
</evidence>
<dbReference type="Proteomes" id="UP001307705">
    <property type="component" value="Unassembled WGS sequence"/>
</dbReference>
<keyword evidence="2" id="KW-1185">Reference proteome</keyword>
<accession>A0ABQ6Q2N8</accession>
<evidence type="ECO:0000313" key="1">
    <source>
        <dbReference type="EMBL" id="GMQ33277.1"/>
    </source>
</evidence>
<gene>
    <name evidence="1" type="ORF">Ataiwa_15490</name>
</gene>
<dbReference type="EMBL" id="BTPE01000004">
    <property type="protein sequence ID" value="GMQ33277.1"/>
    <property type="molecule type" value="Genomic_DNA"/>
</dbReference>
<reference evidence="1 2" key="1">
    <citation type="submission" date="2023-08" db="EMBL/GenBank/DDBJ databases">
        <title>Draft genome sequence of Algoriphagus taiwanensis.</title>
        <authorList>
            <person name="Takatani N."/>
            <person name="Hosokawa M."/>
            <person name="Sawabe T."/>
        </authorList>
    </citation>
    <scope>NUCLEOTIDE SEQUENCE [LARGE SCALE GENOMIC DNA]</scope>
    <source>
        <strain evidence="1 2">JCM 19755</strain>
    </source>
</reference>
<proteinExistence type="predicted"/>
<evidence type="ECO:0008006" key="3">
    <source>
        <dbReference type="Google" id="ProtNLM"/>
    </source>
</evidence>
<sequence>MMSYRLSSFLPLILATTLFSFLYSCKPYQPEGQGITGTITWVEGNLMPRISESGDDAPKKPEGIQRKLEVYPLVKISDMKMEDGLFVSLAVKPIAQVETDANGKYSLQLSPGRYSVFTVEEGGLFANIFDGEGNAMPVTVKEGEWTLVDIQINYKAVY</sequence>
<name>A0ABQ6Q2N8_9BACT</name>
<organism evidence="1 2">
    <name type="scientific">Algoriphagus taiwanensis</name>
    <dbReference type="NCBI Taxonomy" id="1445656"/>
    <lineage>
        <taxon>Bacteria</taxon>
        <taxon>Pseudomonadati</taxon>
        <taxon>Bacteroidota</taxon>
        <taxon>Cytophagia</taxon>
        <taxon>Cytophagales</taxon>
        <taxon>Cyclobacteriaceae</taxon>
        <taxon>Algoriphagus</taxon>
    </lineage>
</organism>
<comment type="caution">
    <text evidence="1">The sequence shown here is derived from an EMBL/GenBank/DDBJ whole genome shotgun (WGS) entry which is preliminary data.</text>
</comment>